<dbReference type="EMBL" id="SOCP01000016">
    <property type="protein sequence ID" value="TDV43199.1"/>
    <property type="molecule type" value="Genomic_DNA"/>
</dbReference>
<dbReference type="InterPro" id="IPR029044">
    <property type="entry name" value="Nucleotide-diphossugar_trans"/>
</dbReference>
<dbReference type="Proteomes" id="UP000294927">
    <property type="component" value="Unassembled WGS sequence"/>
</dbReference>
<evidence type="ECO:0000313" key="3">
    <source>
        <dbReference type="Proteomes" id="UP000294927"/>
    </source>
</evidence>
<evidence type="ECO:0000313" key="2">
    <source>
        <dbReference type="EMBL" id="TDV43199.1"/>
    </source>
</evidence>
<dbReference type="PANTHER" id="PTHR43685:SF2">
    <property type="entry name" value="GLYCOSYLTRANSFERASE 2-LIKE DOMAIN-CONTAINING PROTEIN"/>
    <property type="match status" value="1"/>
</dbReference>
<organism evidence="2 3">
    <name type="scientific">Actinophytocola oryzae</name>
    <dbReference type="NCBI Taxonomy" id="502181"/>
    <lineage>
        <taxon>Bacteria</taxon>
        <taxon>Bacillati</taxon>
        <taxon>Actinomycetota</taxon>
        <taxon>Actinomycetes</taxon>
        <taxon>Pseudonocardiales</taxon>
        <taxon>Pseudonocardiaceae</taxon>
    </lineage>
</organism>
<dbReference type="Gene3D" id="3.90.550.10">
    <property type="entry name" value="Spore Coat Polysaccharide Biosynthesis Protein SpsA, Chain A"/>
    <property type="match status" value="1"/>
</dbReference>
<name>A0A4R7V1Q9_9PSEU</name>
<feature type="domain" description="Glycosyltransferase 2-like" evidence="1">
    <location>
        <begin position="15"/>
        <end position="127"/>
    </location>
</feature>
<dbReference type="AlphaFoldDB" id="A0A4R7V1Q9"/>
<dbReference type="OrthoDB" id="3672893at2"/>
<keyword evidence="3" id="KW-1185">Reference proteome</keyword>
<dbReference type="CDD" id="cd00761">
    <property type="entry name" value="Glyco_tranf_GTA_type"/>
    <property type="match status" value="1"/>
</dbReference>
<gene>
    <name evidence="2" type="ORF">CLV71_116133</name>
</gene>
<comment type="caution">
    <text evidence="2">The sequence shown here is derived from an EMBL/GenBank/DDBJ whole genome shotgun (WGS) entry which is preliminary data.</text>
</comment>
<reference evidence="2 3" key="1">
    <citation type="submission" date="2019-03" db="EMBL/GenBank/DDBJ databases">
        <title>Genomic Encyclopedia of Archaeal and Bacterial Type Strains, Phase II (KMG-II): from individual species to whole genera.</title>
        <authorList>
            <person name="Goeker M."/>
        </authorList>
    </citation>
    <scope>NUCLEOTIDE SEQUENCE [LARGE SCALE GENOMIC DNA]</scope>
    <source>
        <strain evidence="2 3">DSM 45499</strain>
    </source>
</reference>
<dbReference type="SUPFAM" id="SSF53448">
    <property type="entry name" value="Nucleotide-diphospho-sugar transferases"/>
    <property type="match status" value="1"/>
</dbReference>
<sequence>MTGRPSTMDTSPLVSVIIPCYNGIPWVEHAIHSILRQTYPNIEVIVVDDGSTDDSRAVIEAEFGDAVKVIGIANSGPGAARNVALESASGEFVQYLDADNVLTAEKIERSMDCFREHPDTDIVFTAIHLPESYDFVDESEFTSAEFQRTVDGMIEYAYEKQFPGTGMPALETSQPLYRSRVLHENGAFDETLVVLDDYELVCRQILCGARVRHVPMVGVIYRDHPGERWTSKLRYDQEVYYRSLVKLIELVHAHGQMSGAIKDFAVTFLVWELALDCVREGKPRNAERYVSLAKDISPQLPGPVAFRALASAVGTIRALAVWRVVLDVYVRAFPARARAKLGPVADWVQQAHDRARAKRQAGTETH</sequence>
<dbReference type="InterPro" id="IPR050834">
    <property type="entry name" value="Glycosyltransf_2"/>
</dbReference>
<dbReference type="GO" id="GO:0016740">
    <property type="term" value="F:transferase activity"/>
    <property type="evidence" value="ECO:0007669"/>
    <property type="project" value="UniProtKB-KW"/>
</dbReference>
<accession>A0A4R7V1Q9</accession>
<keyword evidence="2" id="KW-0808">Transferase</keyword>
<dbReference type="Pfam" id="PF00535">
    <property type="entry name" value="Glycos_transf_2"/>
    <property type="match status" value="1"/>
</dbReference>
<dbReference type="InterPro" id="IPR001173">
    <property type="entry name" value="Glyco_trans_2-like"/>
</dbReference>
<proteinExistence type="predicted"/>
<dbReference type="PANTHER" id="PTHR43685">
    <property type="entry name" value="GLYCOSYLTRANSFERASE"/>
    <property type="match status" value="1"/>
</dbReference>
<evidence type="ECO:0000259" key="1">
    <source>
        <dbReference type="Pfam" id="PF00535"/>
    </source>
</evidence>
<protein>
    <submittedName>
        <fullName evidence="2">Glycosyltransferase involved in cell wall biosynthesis</fullName>
    </submittedName>
</protein>
<dbReference type="RefSeq" id="WP_133907096.1">
    <property type="nucleotide sequence ID" value="NZ_SOCP01000016.1"/>
</dbReference>